<dbReference type="GO" id="GO:0046983">
    <property type="term" value="F:protein dimerization activity"/>
    <property type="evidence" value="ECO:0007669"/>
    <property type="project" value="InterPro"/>
</dbReference>
<evidence type="ECO:0000256" key="1">
    <source>
        <dbReference type="ARBA" id="ARBA00004123"/>
    </source>
</evidence>
<dbReference type="Gene3D" id="3.40.1810.10">
    <property type="entry name" value="Transcription factor, MADS-box"/>
    <property type="match status" value="1"/>
</dbReference>
<dbReference type="CDD" id="cd00266">
    <property type="entry name" value="MADS_SRF_like"/>
    <property type="match status" value="1"/>
</dbReference>
<accession>V4LW47</accession>
<protein>
    <recommendedName>
        <fullName evidence="8">MADS-box domain-containing protein</fullName>
    </recommendedName>
</protein>
<evidence type="ECO:0000313" key="9">
    <source>
        <dbReference type="EMBL" id="ESQ48034.1"/>
    </source>
</evidence>
<keyword evidence="3" id="KW-0238">DNA-binding</keyword>
<dbReference type="SUPFAM" id="SSF55455">
    <property type="entry name" value="SRF-like"/>
    <property type="match status" value="1"/>
</dbReference>
<dbReference type="GO" id="GO:0005634">
    <property type="term" value="C:nucleus"/>
    <property type="evidence" value="ECO:0007669"/>
    <property type="project" value="UniProtKB-SubCell"/>
</dbReference>
<evidence type="ECO:0000256" key="7">
    <source>
        <dbReference type="SAM" id="MobiDB-lite"/>
    </source>
</evidence>
<dbReference type="Pfam" id="PF00319">
    <property type="entry name" value="SRF-TF"/>
    <property type="match status" value="1"/>
</dbReference>
<keyword evidence="4" id="KW-0804">Transcription</keyword>
<dbReference type="AlphaFoldDB" id="V4LW47"/>
<reference evidence="9 10" key="1">
    <citation type="journal article" date="2013" name="Front. Plant Sci.">
        <title>The Reference Genome of the Halophytic Plant Eutrema salsugineum.</title>
        <authorList>
            <person name="Yang R."/>
            <person name="Jarvis D.E."/>
            <person name="Chen H."/>
            <person name="Beilstein M.A."/>
            <person name="Grimwood J."/>
            <person name="Jenkins J."/>
            <person name="Shu S."/>
            <person name="Prochnik S."/>
            <person name="Xin M."/>
            <person name="Ma C."/>
            <person name="Schmutz J."/>
            <person name="Wing R.A."/>
            <person name="Mitchell-Olds T."/>
            <person name="Schumaker K.S."/>
            <person name="Wang X."/>
        </authorList>
    </citation>
    <scope>NUCLEOTIDE SEQUENCE [LARGE SCALE GENOMIC DNA]</scope>
</reference>
<dbReference type="STRING" id="72664.V4LW47"/>
<proteinExistence type="predicted"/>
<sequence>MASSSSSSFSHSSSSPTNKKTTKFSKIQQTLFQKPSSSKATSLAKRQETVFKKAYELSTLCGTDVCVISYGLDGELKTWPEDRKKVEAMARSYKSLDIKKRLKGQVDLRQFLKKINKGDSNTKKKKKVASGSSDKYPDWDPRFNNYSVEQLTLLIQSLERSLTTMQHRLRALAESQKQRQNMHNTNMAHQEQMITTTTAALNHLHQHSNQVPMDLFNQAMYGASSQIPPSASSFNQAQSLAPIPNSLTIYQNPLTMYPNLNVESYLRGLQGTGMSEFPSKNMLPYNNINNNNNNSVNGFPKQFYQNGKVEDYSGYLGLQETGINNMNDYPGLLWAQGIGINGLQNMDMYGYNNSNINTNGLSNQLVQFPTQRAEPVFQYGSINPKF</sequence>
<evidence type="ECO:0000313" key="10">
    <source>
        <dbReference type="Proteomes" id="UP000030689"/>
    </source>
</evidence>
<dbReference type="GO" id="GO:0045944">
    <property type="term" value="P:positive regulation of transcription by RNA polymerase II"/>
    <property type="evidence" value="ECO:0007669"/>
    <property type="project" value="InterPro"/>
</dbReference>
<dbReference type="Gramene" id="ESQ48034">
    <property type="protein sequence ID" value="ESQ48034"/>
    <property type="gene ID" value="EUTSA_v10022126mg"/>
</dbReference>
<feature type="region of interest" description="Disordered" evidence="7">
    <location>
        <begin position="1"/>
        <end position="39"/>
    </location>
</feature>
<evidence type="ECO:0000256" key="5">
    <source>
        <dbReference type="ARBA" id="ARBA00023242"/>
    </source>
</evidence>
<dbReference type="InterPro" id="IPR036879">
    <property type="entry name" value="TF_MADSbox_sf"/>
</dbReference>
<gene>
    <name evidence="9" type="ORF">EUTSA_v10022126mg</name>
</gene>
<evidence type="ECO:0000256" key="3">
    <source>
        <dbReference type="ARBA" id="ARBA00023125"/>
    </source>
</evidence>
<dbReference type="OMA" id="MNMLTYN"/>
<dbReference type="eggNOG" id="KOG0014">
    <property type="taxonomic scope" value="Eukaryota"/>
</dbReference>
<dbReference type="EMBL" id="KI517408">
    <property type="protein sequence ID" value="ESQ48034.1"/>
    <property type="molecule type" value="Genomic_DNA"/>
</dbReference>
<keyword evidence="2" id="KW-0805">Transcription regulation</keyword>
<dbReference type="InterPro" id="IPR033897">
    <property type="entry name" value="SRF-like_MADS-box"/>
</dbReference>
<evidence type="ECO:0000259" key="8">
    <source>
        <dbReference type="PROSITE" id="PS50066"/>
    </source>
</evidence>
<name>V4LW47_EUTSA</name>
<evidence type="ECO:0000256" key="4">
    <source>
        <dbReference type="ARBA" id="ARBA00023163"/>
    </source>
</evidence>
<dbReference type="KEGG" id="eus:EUTSA_v10022126mg"/>
<dbReference type="SMART" id="SM00432">
    <property type="entry name" value="MADS"/>
    <property type="match status" value="1"/>
</dbReference>
<feature type="compositionally biased region" description="Polar residues" evidence="7">
    <location>
        <begin position="16"/>
        <end position="39"/>
    </location>
</feature>
<dbReference type="InterPro" id="IPR002100">
    <property type="entry name" value="TF_MADSbox"/>
</dbReference>
<keyword evidence="10" id="KW-1185">Reference proteome</keyword>
<organism evidence="9 10">
    <name type="scientific">Eutrema salsugineum</name>
    <name type="common">Saltwater cress</name>
    <name type="synonym">Sisymbrium salsugineum</name>
    <dbReference type="NCBI Taxonomy" id="72664"/>
    <lineage>
        <taxon>Eukaryota</taxon>
        <taxon>Viridiplantae</taxon>
        <taxon>Streptophyta</taxon>
        <taxon>Embryophyta</taxon>
        <taxon>Tracheophyta</taxon>
        <taxon>Spermatophyta</taxon>
        <taxon>Magnoliopsida</taxon>
        <taxon>eudicotyledons</taxon>
        <taxon>Gunneridae</taxon>
        <taxon>Pentapetalae</taxon>
        <taxon>rosids</taxon>
        <taxon>malvids</taxon>
        <taxon>Brassicales</taxon>
        <taxon>Brassicaceae</taxon>
        <taxon>Eutremeae</taxon>
        <taxon>Eutrema</taxon>
    </lineage>
</organism>
<evidence type="ECO:0000256" key="6">
    <source>
        <dbReference type="SAM" id="Coils"/>
    </source>
</evidence>
<dbReference type="PROSITE" id="PS50066">
    <property type="entry name" value="MADS_BOX_2"/>
    <property type="match status" value="1"/>
</dbReference>
<feature type="coiled-coil region" evidence="6">
    <location>
        <begin position="148"/>
        <end position="192"/>
    </location>
</feature>
<keyword evidence="6" id="KW-0175">Coiled coil</keyword>
<dbReference type="GO" id="GO:0000981">
    <property type="term" value="F:DNA-binding transcription factor activity, RNA polymerase II-specific"/>
    <property type="evidence" value="ECO:0007669"/>
    <property type="project" value="InterPro"/>
</dbReference>
<keyword evidence="5" id="KW-0539">Nucleus</keyword>
<dbReference type="OrthoDB" id="601557at2759"/>
<dbReference type="Proteomes" id="UP000030689">
    <property type="component" value="Unassembled WGS sequence"/>
</dbReference>
<evidence type="ECO:0000256" key="2">
    <source>
        <dbReference type="ARBA" id="ARBA00023015"/>
    </source>
</evidence>
<feature type="domain" description="MADS-box" evidence="8">
    <location>
        <begin position="36"/>
        <end position="83"/>
    </location>
</feature>
<feature type="compositionally biased region" description="Low complexity" evidence="7">
    <location>
        <begin position="1"/>
        <end position="15"/>
    </location>
</feature>
<comment type="subcellular location">
    <subcellularLocation>
        <location evidence="1">Nucleus</location>
    </subcellularLocation>
</comment>
<dbReference type="GO" id="GO:0000987">
    <property type="term" value="F:cis-regulatory region sequence-specific DNA binding"/>
    <property type="evidence" value="ECO:0007669"/>
    <property type="project" value="InterPro"/>
</dbReference>